<dbReference type="Proteomes" id="UP000094067">
    <property type="component" value="Unassembled WGS sequence"/>
</dbReference>
<name>A0A1E3A357_9FIRM</name>
<evidence type="ECO:0000313" key="1">
    <source>
        <dbReference type="EMBL" id="ODM03180.1"/>
    </source>
</evidence>
<gene>
    <name evidence="1" type="ORF">BEI61_03974</name>
</gene>
<organism evidence="1 2">
    <name type="scientific">Eisenbergiella tayi</name>
    <dbReference type="NCBI Taxonomy" id="1432052"/>
    <lineage>
        <taxon>Bacteria</taxon>
        <taxon>Bacillati</taxon>
        <taxon>Bacillota</taxon>
        <taxon>Clostridia</taxon>
        <taxon>Lachnospirales</taxon>
        <taxon>Lachnospiraceae</taxon>
        <taxon>Eisenbergiella</taxon>
    </lineage>
</organism>
<evidence type="ECO:0000313" key="2">
    <source>
        <dbReference type="Proteomes" id="UP000094067"/>
    </source>
</evidence>
<reference evidence="1 2" key="1">
    <citation type="submission" date="2016-07" db="EMBL/GenBank/DDBJ databases">
        <title>Characterization of isolates of Eisenbergiella tayi derived from blood cultures, using whole genome sequencing.</title>
        <authorList>
            <person name="Burdz T."/>
            <person name="Wiebe D."/>
            <person name="Huynh C."/>
            <person name="Bernard K."/>
        </authorList>
    </citation>
    <scope>NUCLEOTIDE SEQUENCE [LARGE SCALE GENOMIC DNA]</scope>
    <source>
        <strain evidence="1 2">NML 110608</strain>
    </source>
</reference>
<dbReference type="EMBL" id="MCGH01000003">
    <property type="protein sequence ID" value="ODM03180.1"/>
    <property type="molecule type" value="Genomic_DNA"/>
</dbReference>
<dbReference type="RefSeq" id="WP_069153713.1">
    <property type="nucleotide sequence ID" value="NZ_MCGH01000003.1"/>
</dbReference>
<sequence length="116" mass="13505">MLWNDVNNNFTWEQLGAFQWGELSLNKYQLLLQSKNASIQLPEDVKKQLHLICNDLLEYFPEKKTFLQALGVNTVSDFICFLNNAANLYNFVNEHALIEKFMALCQSINLYLQSLL</sequence>
<comment type="caution">
    <text evidence="1">The sequence shown here is derived from an EMBL/GenBank/DDBJ whole genome shotgun (WGS) entry which is preliminary data.</text>
</comment>
<proteinExistence type="predicted"/>
<accession>A0A1E3A357</accession>
<protein>
    <submittedName>
        <fullName evidence="1">Uncharacterized protein</fullName>
    </submittedName>
</protein>
<dbReference type="AlphaFoldDB" id="A0A1E3A357"/>